<accession>A0A2H0RB40</accession>
<evidence type="ECO:0000256" key="1">
    <source>
        <dbReference type="ARBA" id="ARBA00007487"/>
    </source>
</evidence>
<evidence type="ECO:0000313" key="9">
    <source>
        <dbReference type="EMBL" id="PIR43749.1"/>
    </source>
</evidence>
<dbReference type="Proteomes" id="UP000230214">
    <property type="component" value="Unassembled WGS sequence"/>
</dbReference>
<evidence type="ECO:0000256" key="5">
    <source>
        <dbReference type="ARBA" id="ARBA00022840"/>
    </source>
</evidence>
<dbReference type="FunFam" id="1.20.1200.10:FF:000001">
    <property type="entry name" value="Cob(I)yrinic acid a,c-diamide adenosyltransferase"/>
    <property type="match status" value="1"/>
</dbReference>
<proteinExistence type="inferred from homology"/>
<sequence>MKIYTKTGDKGTTSLLGGKRVKKSNIRVKAYGNIDELNSFVGLLDSRLHTNDKIRIYLRDTQVNLLLVGSHLADEKGKFIKLKDIKKLEKETSKLEREIDKMEKELPKLKNFILPGGCEQASLAHICRTITRRCERLLVSIEEINPHVLKYINRLSDYFFVLARWFNYKEGVTDKIWKI</sequence>
<evidence type="ECO:0000256" key="6">
    <source>
        <dbReference type="RuleBase" id="RU366026"/>
    </source>
</evidence>
<feature type="domain" description="Cobalamin adenosyltransferase-like" evidence="8">
    <location>
        <begin position="3"/>
        <end position="165"/>
    </location>
</feature>
<dbReference type="GO" id="GO:0005524">
    <property type="term" value="F:ATP binding"/>
    <property type="evidence" value="ECO:0007669"/>
    <property type="project" value="UniProtKB-UniRule"/>
</dbReference>
<protein>
    <recommendedName>
        <fullName evidence="6">Corrinoid adenosyltransferase</fullName>
        <ecNumber evidence="6">2.5.1.17</ecNumber>
    </recommendedName>
    <alternativeName>
        <fullName evidence="6">Cob(II)alamin adenosyltransferase</fullName>
    </alternativeName>
    <alternativeName>
        <fullName evidence="6">Cob(II)yrinic acid a,c-diamide adenosyltransferase</fullName>
    </alternativeName>
    <alternativeName>
        <fullName evidence="6">Cobinamide/cobalamin adenosyltransferase</fullName>
    </alternativeName>
</protein>
<comment type="caution">
    <text evidence="9">The sequence shown here is derived from an EMBL/GenBank/DDBJ whole genome shotgun (WGS) entry which is preliminary data.</text>
</comment>
<keyword evidence="4 6" id="KW-0547">Nucleotide-binding</keyword>
<comment type="subunit">
    <text evidence="2">Homotrimer.</text>
</comment>
<name>A0A2H0RB40_UNCKA</name>
<dbReference type="SUPFAM" id="SSF89028">
    <property type="entry name" value="Cobalamin adenosyltransferase-like"/>
    <property type="match status" value="1"/>
</dbReference>
<dbReference type="InterPro" id="IPR016030">
    <property type="entry name" value="CblAdoTrfase-like"/>
</dbReference>
<dbReference type="AlphaFoldDB" id="A0A2H0RB40"/>
<evidence type="ECO:0000256" key="3">
    <source>
        <dbReference type="ARBA" id="ARBA00022679"/>
    </source>
</evidence>
<dbReference type="UniPathway" id="UPA00148">
    <property type="reaction ID" value="UER00233"/>
</dbReference>
<keyword evidence="7" id="KW-0175">Coiled coil</keyword>
<dbReference type="GO" id="GO:0008817">
    <property type="term" value="F:corrinoid adenosyltransferase activity"/>
    <property type="evidence" value="ECO:0007669"/>
    <property type="project" value="UniProtKB-UniRule"/>
</dbReference>
<dbReference type="InterPro" id="IPR036451">
    <property type="entry name" value="CblAdoTrfase-like_sf"/>
</dbReference>
<comment type="catalytic activity">
    <reaction evidence="6">
        <text>2 cob(II)yrinate a,c diamide + reduced [electron-transfer flavoprotein] + 2 ATP = 2 adenosylcob(III)yrinate a,c-diamide + 2 triphosphate + oxidized [electron-transfer flavoprotein] + 3 H(+)</text>
        <dbReference type="Rhea" id="RHEA:11528"/>
        <dbReference type="Rhea" id="RHEA-COMP:10685"/>
        <dbReference type="Rhea" id="RHEA-COMP:10686"/>
        <dbReference type="ChEBI" id="CHEBI:15378"/>
        <dbReference type="ChEBI" id="CHEBI:18036"/>
        <dbReference type="ChEBI" id="CHEBI:30616"/>
        <dbReference type="ChEBI" id="CHEBI:57692"/>
        <dbReference type="ChEBI" id="CHEBI:58307"/>
        <dbReference type="ChEBI" id="CHEBI:58503"/>
        <dbReference type="ChEBI" id="CHEBI:58537"/>
        <dbReference type="EC" id="2.5.1.17"/>
    </reaction>
</comment>
<evidence type="ECO:0000256" key="4">
    <source>
        <dbReference type="ARBA" id="ARBA00022741"/>
    </source>
</evidence>
<dbReference type="PANTHER" id="PTHR12213:SF0">
    <property type="entry name" value="CORRINOID ADENOSYLTRANSFERASE MMAB"/>
    <property type="match status" value="1"/>
</dbReference>
<dbReference type="NCBIfam" id="TIGR00636">
    <property type="entry name" value="PduO_Nterm"/>
    <property type="match status" value="1"/>
</dbReference>
<reference evidence="9 10" key="1">
    <citation type="submission" date="2017-09" db="EMBL/GenBank/DDBJ databases">
        <title>Depth-based differentiation of microbial function through sediment-hosted aquifers and enrichment of novel symbionts in the deep terrestrial subsurface.</title>
        <authorList>
            <person name="Probst A.J."/>
            <person name="Ladd B."/>
            <person name="Jarett J.K."/>
            <person name="Geller-Mcgrath D.E."/>
            <person name="Sieber C.M."/>
            <person name="Emerson J.B."/>
            <person name="Anantharaman K."/>
            <person name="Thomas B.C."/>
            <person name="Malmstrom R."/>
            <person name="Stieglmeier M."/>
            <person name="Klingl A."/>
            <person name="Woyke T."/>
            <person name="Ryan C.M."/>
            <person name="Banfield J.F."/>
        </authorList>
    </citation>
    <scope>NUCLEOTIDE SEQUENCE [LARGE SCALE GENOMIC DNA]</scope>
    <source>
        <strain evidence="9">CG10_big_fil_rev_8_21_14_0_10_32_10</strain>
    </source>
</reference>
<dbReference type="GO" id="GO:0009236">
    <property type="term" value="P:cobalamin biosynthetic process"/>
    <property type="evidence" value="ECO:0007669"/>
    <property type="project" value="UniProtKB-UniRule"/>
</dbReference>
<dbReference type="EMBL" id="PCXU01000012">
    <property type="protein sequence ID" value="PIR43749.1"/>
    <property type="molecule type" value="Genomic_DNA"/>
</dbReference>
<evidence type="ECO:0000259" key="8">
    <source>
        <dbReference type="Pfam" id="PF01923"/>
    </source>
</evidence>
<keyword evidence="6" id="KW-0169">Cobalamin biosynthesis</keyword>
<dbReference type="EC" id="2.5.1.17" evidence="6"/>
<dbReference type="Gene3D" id="1.20.1200.10">
    <property type="entry name" value="Cobalamin adenosyltransferase-like"/>
    <property type="match status" value="1"/>
</dbReference>
<keyword evidence="5 6" id="KW-0067">ATP-binding</keyword>
<evidence type="ECO:0000313" key="10">
    <source>
        <dbReference type="Proteomes" id="UP000230214"/>
    </source>
</evidence>
<dbReference type="PANTHER" id="PTHR12213">
    <property type="entry name" value="CORRINOID ADENOSYLTRANSFERASE"/>
    <property type="match status" value="1"/>
</dbReference>
<organism evidence="9 10">
    <name type="scientific">candidate division WWE3 bacterium CG10_big_fil_rev_8_21_14_0_10_32_10</name>
    <dbReference type="NCBI Taxonomy" id="1975090"/>
    <lineage>
        <taxon>Bacteria</taxon>
        <taxon>Katanobacteria</taxon>
    </lineage>
</organism>
<feature type="coiled-coil region" evidence="7">
    <location>
        <begin position="85"/>
        <end position="112"/>
    </location>
</feature>
<gene>
    <name evidence="9" type="ORF">COV24_01175</name>
</gene>
<keyword evidence="3 6" id="KW-0808">Transferase</keyword>
<comment type="similarity">
    <text evidence="1 6">Belongs to the Cob(I)alamin adenosyltransferase family.</text>
</comment>
<evidence type="ECO:0000256" key="7">
    <source>
        <dbReference type="SAM" id="Coils"/>
    </source>
</evidence>
<comment type="pathway">
    <text evidence="6">Cofactor biosynthesis; adenosylcobalamin biosynthesis; adenosylcobalamin from cob(II)yrinate a,c-diamide: step 2/7.</text>
</comment>
<comment type="catalytic activity">
    <reaction evidence="6">
        <text>2 cob(II)alamin + reduced [electron-transfer flavoprotein] + 2 ATP = 2 adenosylcob(III)alamin + 2 triphosphate + oxidized [electron-transfer flavoprotein] + 3 H(+)</text>
        <dbReference type="Rhea" id="RHEA:28671"/>
        <dbReference type="Rhea" id="RHEA-COMP:10685"/>
        <dbReference type="Rhea" id="RHEA-COMP:10686"/>
        <dbReference type="ChEBI" id="CHEBI:15378"/>
        <dbReference type="ChEBI" id="CHEBI:16304"/>
        <dbReference type="ChEBI" id="CHEBI:18036"/>
        <dbReference type="ChEBI" id="CHEBI:18408"/>
        <dbReference type="ChEBI" id="CHEBI:30616"/>
        <dbReference type="ChEBI" id="CHEBI:57692"/>
        <dbReference type="ChEBI" id="CHEBI:58307"/>
        <dbReference type="EC" id="2.5.1.17"/>
    </reaction>
</comment>
<evidence type="ECO:0000256" key="2">
    <source>
        <dbReference type="ARBA" id="ARBA00011233"/>
    </source>
</evidence>
<dbReference type="InterPro" id="IPR029499">
    <property type="entry name" value="PduO-typ"/>
</dbReference>
<dbReference type="Pfam" id="PF01923">
    <property type="entry name" value="Cob_adeno_trans"/>
    <property type="match status" value="1"/>
</dbReference>